<comment type="similarity">
    <text evidence="2 8">Belongs to the EMP24/GP25L family.</text>
</comment>
<protein>
    <recommendedName>
        <fullName evidence="12">GOLD domain-containing protein</fullName>
    </recommendedName>
</protein>
<reference evidence="13 14" key="1">
    <citation type="submission" date="2021-04" db="EMBL/GenBank/DDBJ databases">
        <authorList>
            <person name="De Guttry C."/>
            <person name="Zahm M."/>
            <person name="Klopp C."/>
            <person name="Cabau C."/>
            <person name="Louis A."/>
            <person name="Berthelot C."/>
            <person name="Parey E."/>
            <person name="Roest Crollius H."/>
            <person name="Montfort J."/>
            <person name="Robinson-Rechavi M."/>
            <person name="Bucao C."/>
            <person name="Bouchez O."/>
            <person name="Gislard M."/>
            <person name="Lluch J."/>
            <person name="Milhes M."/>
            <person name="Lampietro C."/>
            <person name="Lopez Roques C."/>
            <person name="Donnadieu C."/>
            <person name="Braasch I."/>
            <person name="Desvignes T."/>
            <person name="Postlethwait J."/>
            <person name="Bobe J."/>
            <person name="Wedekind C."/>
            <person name="Guiguen Y."/>
        </authorList>
    </citation>
    <scope>NUCLEOTIDE SEQUENCE [LARGE SCALE GENOMIC DNA]</scope>
    <source>
        <strain evidence="13">Cs_M1</strain>
        <tissue evidence="13">Blood</tissue>
    </source>
</reference>
<evidence type="ECO:0000256" key="2">
    <source>
        <dbReference type="ARBA" id="ARBA00007104"/>
    </source>
</evidence>
<comment type="subcellular location">
    <subcellularLocation>
        <location evidence="1">Endoplasmic reticulum membrane</location>
        <topology evidence="1">Single-pass type I membrane protein</topology>
    </subcellularLocation>
    <subcellularLocation>
        <location evidence="8">Membrane</location>
        <topology evidence="8">Single-pass type I membrane protein</topology>
    </subcellularLocation>
</comment>
<evidence type="ECO:0000256" key="9">
    <source>
        <dbReference type="SAM" id="Coils"/>
    </source>
</evidence>
<keyword evidence="4 11" id="KW-0732">Signal</keyword>
<dbReference type="PANTHER" id="PTHR22811">
    <property type="entry name" value="TRANSMEMBRANE EMP24 DOMAIN-CONTAINING PROTEIN"/>
    <property type="match status" value="1"/>
</dbReference>
<accession>A0AAN8LTR9</accession>
<organism evidence="13 14">
    <name type="scientific">Coregonus suidteri</name>
    <dbReference type="NCBI Taxonomy" id="861788"/>
    <lineage>
        <taxon>Eukaryota</taxon>
        <taxon>Metazoa</taxon>
        <taxon>Chordata</taxon>
        <taxon>Craniata</taxon>
        <taxon>Vertebrata</taxon>
        <taxon>Euteleostomi</taxon>
        <taxon>Actinopterygii</taxon>
        <taxon>Neopterygii</taxon>
        <taxon>Teleostei</taxon>
        <taxon>Protacanthopterygii</taxon>
        <taxon>Salmoniformes</taxon>
        <taxon>Salmonidae</taxon>
        <taxon>Coregoninae</taxon>
        <taxon>Coregonus</taxon>
    </lineage>
</organism>
<evidence type="ECO:0000256" key="6">
    <source>
        <dbReference type="ARBA" id="ARBA00022989"/>
    </source>
</evidence>
<feature type="signal peptide" evidence="11">
    <location>
        <begin position="1"/>
        <end position="20"/>
    </location>
</feature>
<dbReference type="Pfam" id="PF01105">
    <property type="entry name" value="EMP24_GP25L"/>
    <property type="match status" value="1"/>
</dbReference>
<evidence type="ECO:0000256" key="3">
    <source>
        <dbReference type="ARBA" id="ARBA00022692"/>
    </source>
</evidence>
<dbReference type="GO" id="GO:0005789">
    <property type="term" value="C:endoplasmic reticulum membrane"/>
    <property type="evidence" value="ECO:0007669"/>
    <property type="project" value="UniProtKB-SubCell"/>
</dbReference>
<evidence type="ECO:0000256" key="8">
    <source>
        <dbReference type="RuleBase" id="RU003827"/>
    </source>
</evidence>
<feature type="chain" id="PRO_5042865353" description="GOLD domain-containing protein" evidence="11">
    <location>
        <begin position="21"/>
        <end position="253"/>
    </location>
</feature>
<evidence type="ECO:0000256" key="1">
    <source>
        <dbReference type="ARBA" id="ARBA00004115"/>
    </source>
</evidence>
<evidence type="ECO:0000256" key="4">
    <source>
        <dbReference type="ARBA" id="ARBA00022729"/>
    </source>
</evidence>
<feature type="coiled-coil region" evidence="9">
    <location>
        <begin position="146"/>
        <end position="173"/>
    </location>
</feature>
<sequence length="253" mass="29136">MLCGVSLVVFLALLGLGSQGLDNPLADPHPDLPADKDLFWGADQYDFAVVLRASGLECFWHFAHQGERFYFTFMVQWVTGVGNDRHLSVTVNSPKGLLLSKIDEATGQINFIAEETGFYQMCLSNFHNRFGSMQVFLNFGVYYDGSDDQQKQKEEEKKMKEEVQKDLNNTLSTIVETSHRVEGYVFHMFRHYNFGRMRRGTDYYLLLSNSKYITWWSAVQSVVIVMAGYLQLFFLKRLFNTKPTTEAPEKPRC</sequence>
<dbReference type="EMBL" id="JAGTTL010000009">
    <property type="protein sequence ID" value="KAK6318523.1"/>
    <property type="molecule type" value="Genomic_DNA"/>
</dbReference>
<evidence type="ECO:0000256" key="10">
    <source>
        <dbReference type="SAM" id="Phobius"/>
    </source>
</evidence>
<feature type="domain" description="GOLD" evidence="12">
    <location>
        <begin position="56"/>
        <end position="141"/>
    </location>
</feature>
<evidence type="ECO:0000256" key="7">
    <source>
        <dbReference type="ARBA" id="ARBA00023136"/>
    </source>
</evidence>
<dbReference type="SMART" id="SM01190">
    <property type="entry name" value="EMP24_GP25L"/>
    <property type="match status" value="1"/>
</dbReference>
<dbReference type="PROSITE" id="PS50866">
    <property type="entry name" value="GOLD"/>
    <property type="match status" value="1"/>
</dbReference>
<name>A0AAN8LTR9_9TELE</name>
<dbReference type="AlphaFoldDB" id="A0AAN8LTR9"/>
<dbReference type="Proteomes" id="UP001356427">
    <property type="component" value="Unassembled WGS sequence"/>
</dbReference>
<evidence type="ECO:0000256" key="11">
    <source>
        <dbReference type="SAM" id="SignalP"/>
    </source>
</evidence>
<keyword evidence="14" id="KW-1185">Reference proteome</keyword>
<keyword evidence="3 8" id="KW-0812">Transmembrane</keyword>
<comment type="caution">
    <text evidence="13">The sequence shown here is derived from an EMBL/GenBank/DDBJ whole genome shotgun (WGS) entry which is preliminary data.</text>
</comment>
<dbReference type="InterPro" id="IPR009038">
    <property type="entry name" value="GOLD_dom"/>
</dbReference>
<gene>
    <name evidence="13" type="ORF">J4Q44_G00118140</name>
</gene>
<keyword evidence="6 10" id="KW-1133">Transmembrane helix</keyword>
<dbReference type="InterPro" id="IPR015720">
    <property type="entry name" value="Emp24-like"/>
</dbReference>
<keyword evidence="7 10" id="KW-0472">Membrane</keyword>
<evidence type="ECO:0000256" key="5">
    <source>
        <dbReference type="ARBA" id="ARBA00022824"/>
    </source>
</evidence>
<keyword evidence="5" id="KW-0256">Endoplasmic reticulum</keyword>
<feature type="transmembrane region" description="Helical" evidence="10">
    <location>
        <begin position="215"/>
        <end position="235"/>
    </location>
</feature>
<evidence type="ECO:0000313" key="13">
    <source>
        <dbReference type="EMBL" id="KAK6318523.1"/>
    </source>
</evidence>
<evidence type="ECO:0000313" key="14">
    <source>
        <dbReference type="Proteomes" id="UP001356427"/>
    </source>
</evidence>
<keyword evidence="9" id="KW-0175">Coiled coil</keyword>
<proteinExistence type="inferred from homology"/>
<evidence type="ECO:0000259" key="12">
    <source>
        <dbReference type="PROSITE" id="PS50866"/>
    </source>
</evidence>